<feature type="coiled-coil region" evidence="7">
    <location>
        <begin position="488"/>
        <end position="540"/>
    </location>
</feature>
<keyword evidence="7" id="KW-0175">Coiled coil</keyword>
<dbReference type="FunFam" id="3.40.50.970:FF:000036">
    <property type="entry name" value="2-oxoglutarate dehydrogenase E1 component"/>
    <property type="match status" value="1"/>
</dbReference>
<dbReference type="InterPro" id="IPR011603">
    <property type="entry name" value="2oxoglutarate_DH_E1"/>
</dbReference>
<dbReference type="GO" id="GO:0005829">
    <property type="term" value="C:cytosol"/>
    <property type="evidence" value="ECO:0007669"/>
    <property type="project" value="TreeGrafter"/>
</dbReference>
<dbReference type="GO" id="GO:0030976">
    <property type="term" value="F:thiamine pyrophosphate binding"/>
    <property type="evidence" value="ECO:0007669"/>
    <property type="project" value="UniProtKB-UniRule"/>
</dbReference>
<dbReference type="NCBIfam" id="NF006914">
    <property type="entry name" value="PRK09404.1"/>
    <property type="match status" value="1"/>
</dbReference>
<dbReference type="PIRSF" id="PIRSF000157">
    <property type="entry name" value="Oxoglu_dh_E1"/>
    <property type="match status" value="1"/>
</dbReference>
<keyword evidence="3 6" id="KW-0786">Thiamine pyrophosphate</keyword>
<evidence type="ECO:0000259" key="8">
    <source>
        <dbReference type="SMART" id="SM00861"/>
    </source>
</evidence>
<organism evidence="9 10">
    <name type="scientific">Cytobacillus depressus</name>
    <dbReference type="NCBI Taxonomy" id="1602942"/>
    <lineage>
        <taxon>Bacteria</taxon>
        <taxon>Bacillati</taxon>
        <taxon>Bacillota</taxon>
        <taxon>Bacilli</taxon>
        <taxon>Bacillales</taxon>
        <taxon>Bacillaceae</taxon>
        <taxon>Cytobacillus</taxon>
    </lineage>
</organism>
<dbReference type="PANTHER" id="PTHR23152:SF4">
    <property type="entry name" value="2-OXOADIPATE DEHYDROGENASE COMPLEX COMPONENT E1"/>
    <property type="match status" value="1"/>
</dbReference>
<dbReference type="SUPFAM" id="SSF52518">
    <property type="entry name" value="Thiamin diphosphate-binding fold (THDP-binding)"/>
    <property type="match status" value="2"/>
</dbReference>
<protein>
    <recommendedName>
        <fullName evidence="6">2-oxoglutarate dehydrogenase E1 component</fullName>
        <ecNumber evidence="6">1.2.4.2</ecNumber>
    </recommendedName>
    <alternativeName>
        <fullName evidence="6">Alpha-ketoglutarate dehydrogenase</fullName>
    </alternativeName>
</protein>
<dbReference type="EC" id="1.2.4.2" evidence="6"/>
<evidence type="ECO:0000256" key="5">
    <source>
        <dbReference type="ARBA" id="ARBA00051911"/>
    </source>
</evidence>
<comment type="catalytic activity">
    <reaction evidence="5 6">
        <text>N(6)-[(R)-lipoyl]-L-lysyl-[protein] + 2-oxoglutarate + H(+) = N(6)-[(R)-S(8)-succinyldihydrolipoyl]-L-lysyl-[protein] + CO2</text>
        <dbReference type="Rhea" id="RHEA:12188"/>
        <dbReference type="Rhea" id="RHEA-COMP:10474"/>
        <dbReference type="Rhea" id="RHEA-COMP:20092"/>
        <dbReference type="ChEBI" id="CHEBI:15378"/>
        <dbReference type="ChEBI" id="CHEBI:16526"/>
        <dbReference type="ChEBI" id="CHEBI:16810"/>
        <dbReference type="ChEBI" id="CHEBI:83099"/>
        <dbReference type="ChEBI" id="CHEBI:83120"/>
        <dbReference type="EC" id="1.2.4.2"/>
    </reaction>
</comment>
<accession>A0A6L3V259</accession>
<sequence length="945" mass="106812">MQETYKGNPWSDFHGPNLGYLLEQYDLYLEDMSLVDESLRAMFAKWGAPELQDGNYTEQSQQNVSPSYILNKMKALVNVLKLAENIRAMGHLKADIYPLEKQEATDMFSLSTYGLTENDVREIPVEMICPEMSGKLSDGLEAIQYLKQVYTGFVGVEIQHIDPEERKWLQSKIETGFLNKELVEAQKTALLTNLYEAEGFEQFLQKTYVGQKRFSVEGLETLVPAINEIVALGAEDGMQDVMISMAHRGRLNVLAHVLEKPYEAIFSQFQHSKWEPNEFDRNRTLSTTGDVKYHAGDVKKRRINDKDIKVTLAYNPSHLEVAGTVVEGYTRAAQEDRSEKGYPKQDVTKALAVLVHGDAAFPGQGVVAETLNYSSTAAYQTGGTIHIIANNRIGFTTESEDSRSTRYSSDMAKGFHIPIFHVNADAPEATLSLIRLAFEYRQTFNKDILIDLIGYRRLGHNEMDEPMATNPVTYQIVRKHPTITGIYKQQLLNEKSLTEEQIAAIETNTFGKFAKAYENIDKNQEEIKSLEDMLAFANKDVAKVDTTVDKASLTKINQEILEWPENFNVFGKLKRILERRLDVFKNKGKVDWAHAEALAFATILQDGSPIRLTGQDSERGTFSHRNLVLSDEKTGEKYCPMHTLSTSNASFAIHNSVLSEAAILGFEYGYNVISPETLVLWEAQFGDFANGAQIILDQFISPGKAKWGQTSGVVMLLPHGYEGQGPEHSSARLERFLQLAAENNWSVANLSSSAQYFHILRRQAAMLLSDEVKPLVLMAPKSLLRHASAASYLEEFTNGEFQPIIEQPGLGKEPEQVERIVFTSGRLAVELSDHLTDVEQFKWLDIIRIEEIYPFPEQEIKNLLKKYKNLKEIIWTQEEPKNMGAWTYIATRLQQLLPNDIQVSYNGRPEMASPSEGDPVVHKKEQQRIINNVFTLAKEKVSSMN</sequence>
<dbReference type="Proteomes" id="UP000481030">
    <property type="component" value="Unassembled WGS sequence"/>
</dbReference>
<reference evidence="9 10" key="1">
    <citation type="journal article" date="2016" name="Antonie Van Leeuwenhoek">
        <title>Bacillus depressus sp. nov., isolated from soil of a sunflower field.</title>
        <authorList>
            <person name="Wei X."/>
            <person name="Xin D."/>
            <person name="Xin Y."/>
            <person name="Zhang H."/>
            <person name="Wang T."/>
            <person name="Zhang J."/>
        </authorList>
    </citation>
    <scope>NUCLEOTIDE SEQUENCE [LARGE SCALE GENOMIC DNA]</scope>
    <source>
        <strain evidence="9 10">BZ1</strain>
    </source>
</reference>
<dbReference type="GO" id="GO:0006099">
    <property type="term" value="P:tricarboxylic acid cycle"/>
    <property type="evidence" value="ECO:0007669"/>
    <property type="project" value="TreeGrafter"/>
</dbReference>
<comment type="caution">
    <text evidence="9">The sequence shown here is derived from an EMBL/GenBank/DDBJ whole genome shotgun (WGS) entry which is preliminary data.</text>
</comment>
<dbReference type="Gene3D" id="3.40.50.12470">
    <property type="match status" value="1"/>
</dbReference>
<dbReference type="Pfam" id="PF16870">
    <property type="entry name" value="OxoGdeHyase_C"/>
    <property type="match status" value="1"/>
</dbReference>
<evidence type="ECO:0000256" key="4">
    <source>
        <dbReference type="ARBA" id="ARBA00023152"/>
    </source>
</evidence>
<comment type="subunit">
    <text evidence="6">Homodimer. Part of the 2-oxoglutarate dehydrogenase (OGDH) complex composed of E1 (2-oxoglutarate dehydrogenase), E2 (dihydrolipoamide succinyltransferase) and E3 (dihydrolipoamide dehydrogenase); the complex contains multiple copies of the three enzymatic components (E1, E2 and E3).</text>
</comment>
<dbReference type="AlphaFoldDB" id="A0A6L3V259"/>
<evidence type="ECO:0000256" key="7">
    <source>
        <dbReference type="SAM" id="Coils"/>
    </source>
</evidence>
<name>A0A6L3V259_9BACI</name>
<keyword evidence="4 6" id="KW-0324">Glycolysis</keyword>
<dbReference type="InterPro" id="IPR005475">
    <property type="entry name" value="Transketolase-like_Pyr-bd"/>
</dbReference>
<evidence type="ECO:0000256" key="3">
    <source>
        <dbReference type="ARBA" id="ARBA00023052"/>
    </source>
</evidence>
<dbReference type="Pfam" id="PF00676">
    <property type="entry name" value="E1_dh"/>
    <property type="match status" value="1"/>
</dbReference>
<dbReference type="EMBL" id="WBOS01000009">
    <property type="protein sequence ID" value="KAB2332278.1"/>
    <property type="molecule type" value="Genomic_DNA"/>
</dbReference>
<comment type="function">
    <text evidence="6">E1 component of the 2-oxoglutarate dehydrogenase (OGDH) complex which catalyzes the decarboxylation of 2-oxoglutarate, the first step in the conversion of 2-oxoglutarate to succinyl-CoA and CO(2).</text>
</comment>
<dbReference type="HAMAP" id="MF_01169">
    <property type="entry name" value="SucA_OdhA"/>
    <property type="match status" value="1"/>
</dbReference>
<keyword evidence="10" id="KW-1185">Reference proteome</keyword>
<dbReference type="GO" id="GO:0006096">
    <property type="term" value="P:glycolytic process"/>
    <property type="evidence" value="ECO:0007669"/>
    <property type="project" value="UniProtKB-UniRule"/>
</dbReference>
<dbReference type="Gene3D" id="3.40.50.11610">
    <property type="entry name" value="Multifunctional 2-oxoglutarate metabolism enzyme, C-terminal domain"/>
    <property type="match status" value="1"/>
</dbReference>
<dbReference type="GO" id="GO:0045252">
    <property type="term" value="C:oxoglutarate dehydrogenase complex"/>
    <property type="evidence" value="ECO:0007669"/>
    <property type="project" value="TreeGrafter"/>
</dbReference>
<dbReference type="InterPro" id="IPR001017">
    <property type="entry name" value="DH_E1"/>
</dbReference>
<feature type="domain" description="Transketolase-like pyrimidine-binding" evidence="8">
    <location>
        <begin position="590"/>
        <end position="786"/>
    </location>
</feature>
<dbReference type="InterPro" id="IPR029061">
    <property type="entry name" value="THDP-binding"/>
</dbReference>
<evidence type="ECO:0000313" key="10">
    <source>
        <dbReference type="Proteomes" id="UP000481030"/>
    </source>
</evidence>
<dbReference type="NCBIfam" id="TIGR00239">
    <property type="entry name" value="2oxo_dh_E1"/>
    <property type="match status" value="1"/>
</dbReference>
<proteinExistence type="inferred from homology"/>
<evidence type="ECO:0000256" key="1">
    <source>
        <dbReference type="ARBA" id="ARBA00001964"/>
    </source>
</evidence>
<dbReference type="Pfam" id="PF02779">
    <property type="entry name" value="Transket_pyr"/>
    <property type="match status" value="1"/>
</dbReference>
<dbReference type="InterPro" id="IPR031717">
    <property type="entry name" value="ODO-1/KGD_C"/>
</dbReference>
<dbReference type="GO" id="GO:0004591">
    <property type="term" value="F:oxoglutarate dehydrogenase (succinyl-transferring) activity"/>
    <property type="evidence" value="ECO:0007669"/>
    <property type="project" value="UniProtKB-UniRule"/>
</dbReference>
<dbReference type="InterPro" id="IPR042179">
    <property type="entry name" value="KGD_C_sf"/>
</dbReference>
<comment type="similarity">
    <text evidence="6">Belongs to the alpha-ketoglutarate dehydrogenase family.</text>
</comment>
<dbReference type="RefSeq" id="WP_151536009.1">
    <property type="nucleotide sequence ID" value="NZ_WBOS01000009.1"/>
</dbReference>
<keyword evidence="2 6" id="KW-0560">Oxidoreductase</keyword>
<gene>
    <name evidence="6" type="primary">odhA</name>
    <name evidence="9" type="ORF">F7731_17050</name>
</gene>
<dbReference type="NCBIfam" id="NF008907">
    <property type="entry name" value="PRK12270.1"/>
    <property type="match status" value="1"/>
</dbReference>
<evidence type="ECO:0000256" key="6">
    <source>
        <dbReference type="HAMAP-Rule" id="MF_01169"/>
    </source>
</evidence>
<dbReference type="Gene3D" id="3.40.50.970">
    <property type="match status" value="1"/>
</dbReference>
<dbReference type="SMART" id="SM00861">
    <property type="entry name" value="Transket_pyr"/>
    <property type="match status" value="1"/>
</dbReference>
<evidence type="ECO:0000313" key="9">
    <source>
        <dbReference type="EMBL" id="KAB2332278.1"/>
    </source>
</evidence>
<dbReference type="PANTHER" id="PTHR23152">
    <property type="entry name" value="2-OXOGLUTARATE DEHYDROGENASE"/>
    <property type="match status" value="1"/>
</dbReference>
<evidence type="ECO:0000256" key="2">
    <source>
        <dbReference type="ARBA" id="ARBA00023002"/>
    </source>
</evidence>
<dbReference type="CDD" id="cd02016">
    <property type="entry name" value="TPP_E1_OGDC_like"/>
    <property type="match status" value="1"/>
</dbReference>
<dbReference type="Gene3D" id="1.10.287.1150">
    <property type="entry name" value="TPP helical domain"/>
    <property type="match status" value="1"/>
</dbReference>
<dbReference type="OrthoDB" id="9759785at2"/>
<comment type="cofactor">
    <cofactor evidence="1 6">
        <name>thiamine diphosphate</name>
        <dbReference type="ChEBI" id="CHEBI:58937"/>
    </cofactor>
</comment>
<dbReference type="InterPro" id="IPR023784">
    <property type="entry name" value="2oxoglutarate_DH_E1_bac"/>
</dbReference>